<dbReference type="Gramene" id="TraesNOR6A03G03377810.1">
    <property type="protein sequence ID" value="TraesNOR6A03G03377810.1.CDS1"/>
    <property type="gene ID" value="TraesNOR6A03G03377810"/>
</dbReference>
<dbReference type="Gramene" id="TraesARI6A03G03301590.1">
    <property type="protein sequence ID" value="TraesARI6A03G03301590.1.CDS1"/>
    <property type="gene ID" value="TraesARI6A03G03301590"/>
</dbReference>
<accession>A0A3B6NRY3</accession>
<dbReference type="Gramene" id="TraesCAD_scaffold_014064_01G000200.1">
    <property type="protein sequence ID" value="TraesCAD_scaffold_014064_01G000200.1"/>
    <property type="gene ID" value="TraesCAD_scaffold_014064_01G000200"/>
</dbReference>
<dbReference type="Gramene" id="TraesWEE_scaffold_019381_01G000200.1">
    <property type="protein sequence ID" value="TraesWEE_scaffold_019381_01G000200.1"/>
    <property type="gene ID" value="TraesWEE_scaffold_019381_01G000200"/>
</dbReference>
<reference evidence="1" key="1">
    <citation type="submission" date="2018-08" db="EMBL/GenBank/DDBJ databases">
        <authorList>
            <person name="Rossello M."/>
        </authorList>
    </citation>
    <scope>NUCLEOTIDE SEQUENCE [LARGE SCALE GENOMIC DNA]</scope>
    <source>
        <strain evidence="1">cv. Chinese Spring</strain>
    </source>
</reference>
<dbReference type="Gramene" id="TraesJUL6A03G03375340.1">
    <property type="protein sequence ID" value="TraesJUL6A03G03375340.1.CDS1"/>
    <property type="gene ID" value="TraesJUL6A03G03375340"/>
</dbReference>
<dbReference type="OMA" id="CSRRRCK"/>
<organism evidence="1">
    <name type="scientific">Triticum aestivum</name>
    <name type="common">Wheat</name>
    <dbReference type="NCBI Taxonomy" id="4565"/>
    <lineage>
        <taxon>Eukaryota</taxon>
        <taxon>Viridiplantae</taxon>
        <taxon>Streptophyta</taxon>
        <taxon>Embryophyta</taxon>
        <taxon>Tracheophyta</taxon>
        <taxon>Spermatophyta</taxon>
        <taxon>Magnoliopsida</taxon>
        <taxon>Liliopsida</taxon>
        <taxon>Poales</taxon>
        <taxon>Poaceae</taxon>
        <taxon>BOP clade</taxon>
        <taxon>Pooideae</taxon>
        <taxon>Triticodae</taxon>
        <taxon>Triticeae</taxon>
        <taxon>Triticinae</taxon>
        <taxon>Triticum</taxon>
    </lineage>
</organism>
<dbReference type="Gramene" id="TraesCS6A03G0613000.1">
    <property type="protein sequence ID" value="TraesCS6A03G0613000.1.CDS1"/>
    <property type="gene ID" value="TraesCS6A03G0613000"/>
</dbReference>
<dbReference type="Gramene" id="TraesPARA_EIv1.0_1947260.1">
    <property type="protein sequence ID" value="TraesPARA_EIv1.0_1947260.1.CDS1"/>
    <property type="gene ID" value="TraesPARA_EIv1.0_1947260"/>
</dbReference>
<dbReference type="Gramene" id="TraesLDM6A03G03352120.1">
    <property type="protein sequence ID" value="TraesLDM6A03G03352120.1.CDS1"/>
    <property type="gene ID" value="TraesLDM6A03G03352120"/>
</dbReference>
<dbReference type="AlphaFoldDB" id="A0A3B6NRY3"/>
<dbReference type="Gramene" id="TraesRN6A0100587600.1">
    <property type="protein sequence ID" value="TraesRN6A0100587600.1"/>
    <property type="gene ID" value="TraesRN6A0100587600"/>
</dbReference>
<dbReference type="Gramene" id="TraesROB_scaffold_025637_01G000200.1">
    <property type="protein sequence ID" value="TraesROB_scaffold_025637_01G000200.1"/>
    <property type="gene ID" value="TraesROB_scaffold_025637_01G000200"/>
</dbReference>
<proteinExistence type="predicted"/>
<reference evidence="1" key="2">
    <citation type="submission" date="2018-10" db="UniProtKB">
        <authorList>
            <consortium name="EnsemblPlants"/>
        </authorList>
    </citation>
    <scope>IDENTIFICATION</scope>
</reference>
<evidence type="ECO:0000313" key="1">
    <source>
        <dbReference type="EnsemblPlants" id="TraesCS6A02G222400.1.cds1"/>
    </source>
</evidence>
<dbReference type="Gramene" id="TraesCS6A02G222400.1">
    <property type="protein sequence ID" value="TraesCS6A02G222400.1.cds1"/>
    <property type="gene ID" value="TraesCS6A02G222400"/>
</dbReference>
<dbReference type="Gramene" id="TraesMAC6A03G03348380.1">
    <property type="protein sequence ID" value="TraesMAC6A03G03348380.1.CDS1"/>
    <property type="gene ID" value="TraesMAC6A03G03348380"/>
</dbReference>
<keyword evidence="2" id="KW-1185">Reference proteome</keyword>
<dbReference type="Gramene" id="TraesLAC6A03G03300900.1">
    <property type="protein sequence ID" value="TraesLAC6A03G03300900.1.CDS1"/>
    <property type="gene ID" value="TraesLAC6A03G03300900"/>
</dbReference>
<protein>
    <submittedName>
        <fullName evidence="1">Uncharacterized protein</fullName>
    </submittedName>
</protein>
<dbReference type="Gramene" id="TraesCLE_scaffold_022305_01G000200.1">
    <property type="protein sequence ID" value="TraesCLE_scaffold_022305_01G000200.1"/>
    <property type="gene ID" value="TraesCLE_scaffold_022305_01G000200"/>
</dbReference>
<dbReference type="Proteomes" id="UP000019116">
    <property type="component" value="Chromosome 6A"/>
</dbReference>
<dbReference type="Gramene" id="TraesSTA6A03G03339350.1">
    <property type="protein sequence ID" value="TraesSTA6A03G03339350.1.CDS1"/>
    <property type="gene ID" value="TraesSTA6A03G03339350"/>
</dbReference>
<sequence>MAGLQLRAALLVTAGDITASVLELRLRRFALHKRDAEVLAWLPASTADGHPWPSALRRGSCWCSRRRCARG</sequence>
<evidence type="ECO:0000313" key="2">
    <source>
        <dbReference type="Proteomes" id="UP000019116"/>
    </source>
</evidence>
<name>A0A3B6NRY3_WHEAT</name>
<dbReference type="Gramene" id="TraesSYM6A03G03286820.1">
    <property type="protein sequence ID" value="TraesSYM6A03G03286820.1.CDS1"/>
    <property type="gene ID" value="TraesSYM6A03G03286820"/>
</dbReference>
<dbReference type="Gramene" id="TraesJAG6A03G03338670.1">
    <property type="protein sequence ID" value="TraesJAG6A03G03338670.1.CDS1"/>
    <property type="gene ID" value="TraesJAG6A03G03338670"/>
</dbReference>
<dbReference type="EnsemblPlants" id="TraesCS6A02G222400.1">
    <property type="protein sequence ID" value="TraesCS6A02G222400.1.cds1"/>
    <property type="gene ID" value="TraesCS6A02G222400"/>
</dbReference>